<feature type="transmembrane region" description="Helical" evidence="1">
    <location>
        <begin position="182"/>
        <end position="201"/>
    </location>
</feature>
<dbReference type="EMBL" id="CP041345">
    <property type="protein sequence ID" value="QKG80286.1"/>
    <property type="molecule type" value="Genomic_DNA"/>
</dbReference>
<dbReference type="RefSeq" id="WP_173074885.1">
    <property type="nucleotide sequence ID" value="NZ_CP041345.1"/>
</dbReference>
<organism evidence="2 3">
    <name type="scientific">Tenuifilum thalassicum</name>
    <dbReference type="NCBI Taxonomy" id="2590900"/>
    <lineage>
        <taxon>Bacteria</taxon>
        <taxon>Pseudomonadati</taxon>
        <taxon>Bacteroidota</taxon>
        <taxon>Bacteroidia</taxon>
        <taxon>Bacteroidales</taxon>
        <taxon>Tenuifilaceae</taxon>
        <taxon>Tenuifilum</taxon>
    </lineage>
</organism>
<feature type="transmembrane region" description="Helical" evidence="1">
    <location>
        <begin position="139"/>
        <end position="161"/>
    </location>
</feature>
<dbReference type="KEGG" id="ttz:FHG85_08440"/>
<dbReference type="InterPro" id="IPR007563">
    <property type="entry name" value="DUF554"/>
</dbReference>
<keyword evidence="1" id="KW-0472">Membrane</keyword>
<feature type="transmembrane region" description="Helical" evidence="1">
    <location>
        <begin position="207"/>
        <end position="225"/>
    </location>
</feature>
<evidence type="ECO:0000313" key="3">
    <source>
        <dbReference type="Proteomes" id="UP000500961"/>
    </source>
</evidence>
<protein>
    <submittedName>
        <fullName evidence="2">DUF554 domain-containing protein</fullName>
    </submittedName>
</protein>
<keyword evidence="1" id="KW-1133">Transmembrane helix</keyword>
<sequence>MLLGTLINVGAILVGGTLGLIIGSKLPERYSKVFFQVVGLFTLVLGFSMALKTEKPLLVIFSLILGAVSGTIFDLEKRLSGFSDSIKNRFNVKGNTFSEGLIVAFLLYCMGSLTVLGAIEEGTGGYPNLFFVKSLMDGFSSIVLASTLGVGVLFSVIPLLLYQGGLTVLASYASHYLSDMMVNELSAVGGILLIALGLNILEVKRFDVLNFIPSLIFIVIFVSFFG</sequence>
<feature type="transmembrane region" description="Helical" evidence="1">
    <location>
        <begin position="6"/>
        <end position="26"/>
    </location>
</feature>
<dbReference type="Proteomes" id="UP000500961">
    <property type="component" value="Chromosome"/>
</dbReference>
<name>A0A7D4CH55_9BACT</name>
<evidence type="ECO:0000313" key="2">
    <source>
        <dbReference type="EMBL" id="QKG80286.1"/>
    </source>
</evidence>
<dbReference type="PANTHER" id="PTHR36111:SF2">
    <property type="entry name" value="INNER MEMBRANE PROTEIN"/>
    <property type="match status" value="1"/>
</dbReference>
<accession>A0A7D4CH55</accession>
<feature type="transmembrane region" description="Helical" evidence="1">
    <location>
        <begin position="57"/>
        <end position="75"/>
    </location>
</feature>
<keyword evidence="3" id="KW-1185">Reference proteome</keyword>
<proteinExistence type="predicted"/>
<dbReference type="PANTHER" id="PTHR36111">
    <property type="entry name" value="INNER MEMBRANE PROTEIN-RELATED"/>
    <property type="match status" value="1"/>
</dbReference>
<feature type="transmembrane region" description="Helical" evidence="1">
    <location>
        <begin position="33"/>
        <end position="51"/>
    </location>
</feature>
<keyword evidence="1" id="KW-0812">Transmembrane</keyword>
<dbReference type="Pfam" id="PF04474">
    <property type="entry name" value="DUF554"/>
    <property type="match status" value="1"/>
</dbReference>
<evidence type="ECO:0000256" key="1">
    <source>
        <dbReference type="SAM" id="Phobius"/>
    </source>
</evidence>
<dbReference type="AlphaFoldDB" id="A0A7D4CH55"/>
<gene>
    <name evidence="2" type="ORF">FHG85_08440</name>
</gene>
<feature type="transmembrane region" description="Helical" evidence="1">
    <location>
        <begin position="96"/>
        <end position="119"/>
    </location>
</feature>
<reference evidence="2 3" key="1">
    <citation type="submission" date="2019-07" db="EMBL/GenBank/DDBJ databases">
        <title>Thalassofilum flectens gen. nov., sp. nov., a novel moderate thermophilic anaerobe from a shallow sea hot spring in Kunashir Island (Russia), representing a new family in the order Bacteroidales, and proposal of Thalassofilacea fam. nov.</title>
        <authorList>
            <person name="Kochetkova T.V."/>
            <person name="Podosokorskaya O.A."/>
            <person name="Novikov A."/>
            <person name="Elcheninov A.G."/>
            <person name="Toshchakov S.V."/>
            <person name="Kublanov I.V."/>
        </authorList>
    </citation>
    <scope>NUCLEOTIDE SEQUENCE [LARGE SCALE GENOMIC DNA]</scope>
    <source>
        <strain evidence="2 3">38-H</strain>
    </source>
</reference>